<protein>
    <submittedName>
        <fullName evidence="5">RNA pol II promoter Fmp27 protein domain-containing protein</fullName>
    </submittedName>
</protein>
<feature type="domain" description="FMP27 WPPW motif-containing RBG unit" evidence="4">
    <location>
        <begin position="1805"/>
        <end position="2253"/>
    </location>
</feature>
<reference evidence="5" key="1">
    <citation type="journal article" date="2022" name="G3 (Bethesda)">
        <title>High quality genome of the basidiomycete yeast Dioszegia hungarica PDD-24b-2 isolated from cloud water.</title>
        <authorList>
            <person name="Jarrige D."/>
            <person name="Haridas S."/>
            <person name="Bleykasten-Grosshans C."/>
            <person name="Joly M."/>
            <person name="Nadalig T."/>
            <person name="Sancelme M."/>
            <person name="Vuilleumier S."/>
            <person name="Grigoriev I.V."/>
            <person name="Amato P."/>
            <person name="Bringel F."/>
        </authorList>
    </citation>
    <scope>NUCLEOTIDE SEQUENCE</scope>
    <source>
        <strain evidence="5">PDD-24b-2</strain>
    </source>
</reference>
<dbReference type="GeneID" id="77725567"/>
<keyword evidence="2" id="KW-0472">Membrane</keyword>
<feature type="region of interest" description="Disordered" evidence="1">
    <location>
        <begin position="558"/>
        <end position="579"/>
    </location>
</feature>
<dbReference type="SMART" id="SM01216">
    <property type="entry name" value="Fmp27_WPPW"/>
    <property type="match status" value="1"/>
</dbReference>
<evidence type="ECO:0000256" key="1">
    <source>
        <dbReference type="SAM" id="MobiDB-lite"/>
    </source>
</evidence>
<feature type="compositionally biased region" description="Polar residues" evidence="1">
    <location>
        <begin position="782"/>
        <end position="791"/>
    </location>
</feature>
<dbReference type="PANTHER" id="PTHR15678:SF6">
    <property type="entry name" value="BRIDGE-LIKE LIPID TRANSFER PROTEIN FAMILY MEMBER 2"/>
    <property type="match status" value="1"/>
</dbReference>
<dbReference type="Proteomes" id="UP001164286">
    <property type="component" value="Unassembled WGS sequence"/>
</dbReference>
<sequence>MLPATQTWATLVLGLVSLWFAIRYWGFPLLARVLGNVRVNRLTPFSARNIEWRKEKDAVLPTLKVKKAGWSWGGMEEAETGLFVLSIEGVTLRIKESDKKGSSDRPRLSATKQRIASWLLHLTIHHYPILARIISIRISDIRLILDDLDELECSIDDIRLGAAVHFGGHTELPPATGIMSPPTSPEPNHSQYHTRSQSPPPSPTTHTSTNPSQYPKKTRYTRVMSTAGQVFSRAIGRAHGSIALNMAIVNIALVLPHQDTVPITSAQSPLASSMPSFYRKLSSRPPQVSADDGLGYTTLASVCGCSKARLGLGFGPKKGLLAEDTLKAALELGVVKVSIRGAETLKSLAERRRGKSPAPSGAAKFDWSPTSMPRVILRAFEQGSLSVEKASIFHDLPKASSRPASASSSATDITLTPSHNDDHFALSLDIDAFAVILTAADSSNNERAKNAFGTNNKSSSRVRGVGLGMQWNEVSLHVISPGEDDRDKTQLFAIRQADFEGLSTWRPAGWSREELLFASDPNISLVVERASIASIDVAADLALLNDLRAAAEDFRRARSEKPSAAATAPGPAHRPRCPQLPPRLRLVLDVGPVMIAITDKVKDQHMTVSIASDGFHFGCYTTFEDVIGRRSATEQQKAFKEEEALFARRQAAGADFDGQLANDKHRPQHRRVQVSKPAELPDELSFRMHVESNLEIEPILVYLNVDKPMASFELLSIGKAHGNASGSIGGQVVVDGEGVDSPSLDWDTISMNVDIGVDGGIQAHVWEPAVLQALASMGQKRQASSSPSSLPCNKPRRNPLERLPSGVSFRLSLGTISAFIGHTDPNPACEQKLIRGIWLESTCLLDYACFDRSGQYVQHRNRTLDSKQRSDLRLREDVATQAIAYCESLREKGGRAALTSVTVSDLMVRSVYDGRRFMEAGGGKTGLSDDDLFVTEVLSSEAQKTKESKETEETEETKENKETKETKENKAKDIIAAPCRLLRCSEAVFHVMLRQEEPTAPLELKVTAKLSRPVFHIDMSQVYSALVATLPLRRLSAAWRRPSSHHLSQPRSQSMSVQVDLPALTLHVGLPLTTSVVLDIGAVSFSKPPEEGFVSTVARVQLYIPQKDEDGERVWRELGRIREMRVVSAKPVPGEIPVFTISAECFRVSIPHKYLLNDLILNLNVSFKSLKTLVGNLRGESFSTRFEPQAEQPKRLPRIHLSVRYFSFEALDDPLESRLNLVLRSGLVEKAWRNETEDAFQAKVEMMQSAEVAESLEAGGGKGARLTRNATVSVEEARRALDLKQAESHKARYASGRAKIYKEEKDKRRPYHIPNPDGYLKLRIPERDPAPPLFRVAFERLELDASALTWSQEQIVDYMSACSATPFDKGVGFSLMVPLQLKWTMHSADFRLRDYPLPLIGLRSSDPDVPVWSLETPFVIAEDLHGPDTWFPVATEILPAGLGASDAAPLSIAVQKTITPVKTYTQPVVAIQSAITSEFAWANSYQSTIQDMTRIFDGITSPMKDPSEKPGFWDKFRLTLHWKVQLDFTGPVHLHAKGSSDPYCVTGHGAGFAFAWPHGTRFRIGYPNDQYELIQAESEDLMVVIPDLSAAPRPVPPESPPPAETDEQRIRRQYTKPCAQFVGGIRIGFGFRFERTCRPWNCTEGCGDTEHTARRQCRFFDFKRHQDVILRNKEAVERAEKQLGHPSDSQEGFRSDHIHFSVSCVSTRTGKSAKSQTILDRPSGMHLSPKAFAHFYAWWRLFDGRMSLTMRKGALFPDSPPASKKFGKNLGTIKFLLDIADLAVSHVYGQVSEAALSAGRARSLGVKARFGRIRADAHMRRQEQVVWHEMLNRVQSKPHKAFYAADVLLDDVLLKGIIAEFVETRSPHSKVTGPSAIESASPPVHAADLPEDQRLWYDPYDYIDADRKPADLNPTFDLVDLGDCPQASLGMRGKARQSSSDDDDAHNREQAPDMETTKFGHEETHVCYLGKGESESVVQVKQFERRVAELLRELQDHQEGGETKVRLSLSESACKHRIRSIQKEMDSLRKPSEEQHDGGGDEDTFQRQVQIHCPRIVWDPRARNLVFRYYHSSQDRKREESTTSYSFLHQIRTGLSRLPQQRQDLLSADSSAEETAAFTVERELEQLQACGENSRVFELPSDVGLSGSDRRLAEIGIPVDCALLAMYDVRLVKPQVMLRSDTDAKATILISVEEATGQVFDVNDPASGHRSAEKILSRHYLHLRGLQAFHPNGKHMLPSRTSGDLGFLPLEIFLDAKNEATDYQRIVSRADVGISFDKFNHLRLPRQTQWPLARDHHGMPVQHLRLHQDVLNIVLPRMTVSATSVQFGAMYNIATDLLRYQDPEHAERAKRIDSFLLAFDRKDRDPARTIIDIYHQQHAVIELRRVVQSYEADIDGLSESERRELLSLRNDLLEEMDRLFTISDAIAVAIKREKARASLVHSTRTNVKVGSIAWDMLQKDSRSLVKLDVDGFLLAWVVNKDNSTDLAFRVNDLMALNSDPGAHFFEVLTRLDHKGLIKGMGGHKGDPNTLSASNLDLAPLARSKSSISVTSQASGVDRARGDERITLVSSKDAEEMRQRASSLKHWHQVKIDATTISLSFKSNPNRKRRPLSLPDCADLRVKTPGLQYTNVNWGWSSLFDAFIRDVKSHAWSQSGKIVHQVITGSSLFQSQKALAARLARIHADFPARLSSSSRLRDDSDPASTPSSTAHDSTVNPLLRAISRKSLSVGPDGDNSPASPRSFARIRKISDSGRSIASRSPSGDAVRKGADDSSGSTRSGSEGEEMEGHHMDGDGEGSKLGKVKGFFGRLGRKRDDRNASADDVSNTSVE</sequence>
<dbReference type="RefSeq" id="XP_052941599.1">
    <property type="nucleotide sequence ID" value="XM_053086366.1"/>
</dbReference>
<organism evidence="5 6">
    <name type="scientific">Dioszegia hungarica</name>
    <dbReference type="NCBI Taxonomy" id="4972"/>
    <lineage>
        <taxon>Eukaryota</taxon>
        <taxon>Fungi</taxon>
        <taxon>Dikarya</taxon>
        <taxon>Basidiomycota</taxon>
        <taxon>Agaricomycotina</taxon>
        <taxon>Tremellomycetes</taxon>
        <taxon>Tremellales</taxon>
        <taxon>Bulleribasidiaceae</taxon>
        <taxon>Dioszegia</taxon>
    </lineage>
</organism>
<feature type="region of interest" description="Disordered" evidence="1">
    <location>
        <begin position="2022"/>
        <end position="2043"/>
    </location>
</feature>
<feature type="region of interest" description="Disordered" evidence="1">
    <location>
        <begin position="2689"/>
        <end position="2829"/>
    </location>
</feature>
<feature type="compositionally biased region" description="Basic and acidic residues" evidence="1">
    <location>
        <begin position="2022"/>
        <end position="2039"/>
    </location>
</feature>
<proteinExistence type="predicted"/>
<name>A0AA38H1A1_9TREE</name>
<keyword evidence="2" id="KW-0812">Transmembrane</keyword>
<dbReference type="InterPro" id="IPR045167">
    <property type="entry name" value="Hobbit"/>
</dbReference>
<evidence type="ECO:0000259" key="3">
    <source>
        <dbReference type="SMART" id="SM01214"/>
    </source>
</evidence>
<evidence type="ECO:0000313" key="6">
    <source>
        <dbReference type="Proteomes" id="UP001164286"/>
    </source>
</evidence>
<feature type="compositionally biased region" description="Basic and acidic residues" evidence="1">
    <location>
        <begin position="943"/>
        <end position="968"/>
    </location>
</feature>
<dbReference type="SMART" id="SM01214">
    <property type="entry name" value="Fmp27_GFWDK"/>
    <property type="match status" value="1"/>
</dbReference>
<keyword evidence="6" id="KW-1185">Reference proteome</keyword>
<dbReference type="Pfam" id="PF10344">
    <property type="entry name" value="Hobbit"/>
    <property type="match status" value="2"/>
</dbReference>
<evidence type="ECO:0000259" key="4">
    <source>
        <dbReference type="SMART" id="SM01216"/>
    </source>
</evidence>
<feature type="compositionally biased region" description="Basic and acidic residues" evidence="1">
    <location>
        <begin position="1945"/>
        <end position="1958"/>
    </location>
</feature>
<dbReference type="PANTHER" id="PTHR15678">
    <property type="entry name" value="ANTIGEN MLAA-22-RELATED"/>
    <property type="match status" value="1"/>
</dbReference>
<accession>A0AA38H1A1</accession>
<evidence type="ECO:0000256" key="2">
    <source>
        <dbReference type="SAM" id="Phobius"/>
    </source>
</evidence>
<feature type="region of interest" description="Disordered" evidence="1">
    <location>
        <begin position="172"/>
        <end position="217"/>
    </location>
</feature>
<dbReference type="InterPro" id="IPR019449">
    <property type="entry name" value="FMP27_WPPW_RBG"/>
</dbReference>
<evidence type="ECO:0000313" key="5">
    <source>
        <dbReference type="EMBL" id="KAI9631822.1"/>
    </source>
</evidence>
<comment type="caution">
    <text evidence="5">The sequence shown here is derived from an EMBL/GenBank/DDBJ whole genome shotgun (WGS) entry which is preliminary data.</text>
</comment>
<dbReference type="EMBL" id="JAKWFO010000016">
    <property type="protein sequence ID" value="KAI9631822.1"/>
    <property type="molecule type" value="Genomic_DNA"/>
</dbReference>
<dbReference type="InterPro" id="IPR019441">
    <property type="entry name" value="FMP27/BLTP2/Hobbit_GFWDK_RBG"/>
</dbReference>
<feature type="compositionally biased region" description="Polar residues" evidence="1">
    <location>
        <begin position="2751"/>
        <end position="2760"/>
    </location>
</feature>
<feature type="domain" description="FMP27/BLTP2/Hobbit GFWDK motif-containing RBG unit" evidence="3">
    <location>
        <begin position="1394"/>
        <end position="1545"/>
    </location>
</feature>
<feature type="region of interest" description="Disordered" evidence="1">
    <location>
        <begin position="941"/>
        <end position="968"/>
    </location>
</feature>
<feature type="region of interest" description="Disordered" evidence="1">
    <location>
        <begin position="782"/>
        <end position="803"/>
    </location>
</feature>
<feature type="transmembrane region" description="Helical" evidence="2">
    <location>
        <begin position="7"/>
        <end position="26"/>
    </location>
</feature>
<keyword evidence="2" id="KW-1133">Transmembrane helix</keyword>
<gene>
    <name evidence="5" type="ORF">MKK02DRAFT_21141</name>
</gene>
<feature type="compositionally biased region" description="Basic and acidic residues" evidence="1">
    <location>
        <begin position="2785"/>
        <end position="2798"/>
    </location>
</feature>
<feature type="region of interest" description="Disordered" evidence="1">
    <location>
        <begin position="1928"/>
        <end position="1958"/>
    </location>
</feature>